<evidence type="ECO:0000256" key="5">
    <source>
        <dbReference type="ARBA" id="ARBA00023004"/>
    </source>
</evidence>
<evidence type="ECO:0000313" key="8">
    <source>
        <dbReference type="EMBL" id="TQE38209.1"/>
    </source>
</evidence>
<comment type="caution">
    <text evidence="8">The sequence shown here is derived from an EMBL/GenBank/DDBJ whole genome shotgun (WGS) entry which is preliminary data.</text>
</comment>
<keyword evidence="7" id="KW-0003">3Fe-4S</keyword>
<sequence length="77" mass="8378">MSATERSQGGSLLSVDHDLCSGVGYCQKIAPEVFRLGDGQAWLADDLDLAAADHDRLRRAEADCPWLAITFTPNEDD</sequence>
<name>A0AAE8W8S7_9ACTN</name>
<dbReference type="PANTHER" id="PTHR36923">
    <property type="entry name" value="FERREDOXIN"/>
    <property type="match status" value="1"/>
</dbReference>
<dbReference type="Gene3D" id="3.30.70.20">
    <property type="match status" value="1"/>
</dbReference>
<evidence type="ECO:0000256" key="3">
    <source>
        <dbReference type="ARBA" id="ARBA00022723"/>
    </source>
</evidence>
<keyword evidence="4" id="KW-0249">Electron transport</keyword>
<dbReference type="EMBL" id="SPAZ01000048">
    <property type="protein sequence ID" value="TQE38209.1"/>
    <property type="molecule type" value="Genomic_DNA"/>
</dbReference>
<dbReference type="Proteomes" id="UP000318720">
    <property type="component" value="Unassembled WGS sequence"/>
</dbReference>
<evidence type="ECO:0000256" key="4">
    <source>
        <dbReference type="ARBA" id="ARBA00022982"/>
    </source>
</evidence>
<reference evidence="8 9" key="1">
    <citation type="submission" date="2019-03" db="EMBL/GenBank/DDBJ databases">
        <title>Comparative genomic analyses of the sweetpotato soil rot pathogen, Streptomyces ipomoeae.</title>
        <authorList>
            <person name="Ruschel Soares N."/>
            <person name="Badger J.H."/>
            <person name="Huguet-Tapia J.C."/>
            <person name="Clark C.A."/>
            <person name="Pettis G.S."/>
        </authorList>
    </citation>
    <scope>NUCLEOTIDE SEQUENCE [LARGE SCALE GENOMIC DNA]</scope>
    <source>
        <strain evidence="8 9">88-35</strain>
    </source>
</reference>
<dbReference type="Pfam" id="PF13459">
    <property type="entry name" value="Fer4_15"/>
    <property type="match status" value="1"/>
</dbReference>
<evidence type="ECO:0000256" key="6">
    <source>
        <dbReference type="ARBA" id="ARBA00023014"/>
    </source>
</evidence>
<dbReference type="RefSeq" id="WP_009328038.1">
    <property type="nucleotide sequence ID" value="NZ_JARAVA010000006.1"/>
</dbReference>
<dbReference type="SUPFAM" id="SSF54862">
    <property type="entry name" value="4Fe-4S ferredoxins"/>
    <property type="match status" value="1"/>
</dbReference>
<proteinExistence type="predicted"/>
<dbReference type="GO" id="GO:0051538">
    <property type="term" value="F:3 iron, 4 sulfur cluster binding"/>
    <property type="evidence" value="ECO:0007669"/>
    <property type="project" value="UniProtKB-KW"/>
</dbReference>
<dbReference type="GO" id="GO:0046872">
    <property type="term" value="F:metal ion binding"/>
    <property type="evidence" value="ECO:0007669"/>
    <property type="project" value="UniProtKB-KW"/>
</dbReference>
<keyword evidence="5" id="KW-0408">Iron</keyword>
<dbReference type="AlphaFoldDB" id="A0AAE8W8S7"/>
<keyword evidence="2" id="KW-0813">Transport</keyword>
<dbReference type="PANTHER" id="PTHR36923:SF3">
    <property type="entry name" value="FERREDOXIN"/>
    <property type="match status" value="1"/>
</dbReference>
<evidence type="ECO:0000256" key="2">
    <source>
        <dbReference type="ARBA" id="ARBA00022448"/>
    </source>
</evidence>
<evidence type="ECO:0000256" key="7">
    <source>
        <dbReference type="ARBA" id="ARBA00023291"/>
    </source>
</evidence>
<organism evidence="8 9">
    <name type="scientific">Streptomyces ipomoeae</name>
    <dbReference type="NCBI Taxonomy" id="103232"/>
    <lineage>
        <taxon>Bacteria</taxon>
        <taxon>Bacillati</taxon>
        <taxon>Actinomycetota</taxon>
        <taxon>Actinomycetes</taxon>
        <taxon>Kitasatosporales</taxon>
        <taxon>Streptomycetaceae</taxon>
        <taxon>Streptomyces</taxon>
    </lineage>
</organism>
<keyword evidence="6" id="KW-0411">Iron-sulfur</keyword>
<accession>A0AAE8W8S7</accession>
<evidence type="ECO:0000256" key="1">
    <source>
        <dbReference type="ARBA" id="ARBA00001927"/>
    </source>
</evidence>
<protein>
    <submittedName>
        <fullName evidence="8">Ferredoxin</fullName>
    </submittedName>
</protein>
<dbReference type="InterPro" id="IPR051269">
    <property type="entry name" value="Fe-S_cluster_ET"/>
</dbReference>
<comment type="cofactor">
    <cofactor evidence="1">
        <name>[3Fe-4S] cluster</name>
        <dbReference type="ChEBI" id="CHEBI:21137"/>
    </cofactor>
</comment>
<keyword evidence="3" id="KW-0479">Metal-binding</keyword>
<gene>
    <name evidence="8" type="ORF">Sipo8835_05720</name>
</gene>
<evidence type="ECO:0000313" key="9">
    <source>
        <dbReference type="Proteomes" id="UP000318720"/>
    </source>
</evidence>